<comment type="caution">
    <text evidence="2">The sequence shown here is derived from an EMBL/GenBank/DDBJ whole genome shotgun (WGS) entry which is preliminary data.</text>
</comment>
<dbReference type="Proteomes" id="UP000177501">
    <property type="component" value="Unassembled WGS sequence"/>
</dbReference>
<evidence type="ECO:0000256" key="1">
    <source>
        <dbReference type="SAM" id="Phobius"/>
    </source>
</evidence>
<dbReference type="EMBL" id="MGHA01000002">
    <property type="protein sequence ID" value="OGM61438.1"/>
    <property type="molecule type" value="Genomic_DNA"/>
</dbReference>
<evidence type="ECO:0000313" key="2">
    <source>
        <dbReference type="EMBL" id="OGM61438.1"/>
    </source>
</evidence>
<name>A0A1F8BDP6_9BACT</name>
<proteinExistence type="predicted"/>
<dbReference type="AlphaFoldDB" id="A0A1F8BDP6"/>
<feature type="transmembrane region" description="Helical" evidence="1">
    <location>
        <begin position="12"/>
        <end position="32"/>
    </location>
</feature>
<keyword evidence="1" id="KW-1133">Transmembrane helix</keyword>
<feature type="transmembrane region" description="Helical" evidence="1">
    <location>
        <begin position="52"/>
        <end position="74"/>
    </location>
</feature>
<evidence type="ECO:0000313" key="3">
    <source>
        <dbReference type="Proteomes" id="UP000177501"/>
    </source>
</evidence>
<sequence>MSKIKIWLKKDLHIFWLNLIIDLSGFGLTFLIATRLLRPLSLTPTEVPNFTFIDLLTLVLFSLTPIVIAFIANWRLNNWIQAK</sequence>
<protein>
    <submittedName>
        <fullName evidence="2">Uncharacterized protein</fullName>
    </submittedName>
</protein>
<organism evidence="2 3">
    <name type="scientific">Candidatus Woesebacteria bacterium RIFCSPLOWO2_01_FULL_37_19</name>
    <dbReference type="NCBI Taxonomy" id="1802514"/>
    <lineage>
        <taxon>Bacteria</taxon>
        <taxon>Candidatus Woeseibacteriota</taxon>
    </lineage>
</organism>
<reference evidence="2 3" key="1">
    <citation type="journal article" date="2016" name="Nat. Commun.">
        <title>Thousands of microbial genomes shed light on interconnected biogeochemical processes in an aquifer system.</title>
        <authorList>
            <person name="Anantharaman K."/>
            <person name="Brown C.T."/>
            <person name="Hug L.A."/>
            <person name="Sharon I."/>
            <person name="Castelle C.J."/>
            <person name="Probst A.J."/>
            <person name="Thomas B.C."/>
            <person name="Singh A."/>
            <person name="Wilkins M.J."/>
            <person name="Karaoz U."/>
            <person name="Brodie E.L."/>
            <person name="Williams K.H."/>
            <person name="Hubbard S.S."/>
            <person name="Banfield J.F."/>
        </authorList>
    </citation>
    <scope>NUCLEOTIDE SEQUENCE [LARGE SCALE GENOMIC DNA]</scope>
</reference>
<keyword evidence="1" id="KW-0812">Transmembrane</keyword>
<accession>A0A1F8BDP6</accession>
<gene>
    <name evidence="2" type="ORF">A2955_03045</name>
</gene>
<keyword evidence="1" id="KW-0472">Membrane</keyword>